<keyword evidence="1" id="KW-1133">Transmembrane helix</keyword>
<proteinExistence type="predicted"/>
<sequence>MDILQTIFTTLIPFIIIIALAYPIWKFVSILLTIKNNSSKKVEQNEKIINLLESKNI</sequence>
<keyword evidence="2" id="KW-0614">Plasmid</keyword>
<evidence type="ECO:0000256" key="1">
    <source>
        <dbReference type="SAM" id="Phobius"/>
    </source>
</evidence>
<dbReference type="AlphaFoldDB" id="A0A0B6AJV2"/>
<protein>
    <submittedName>
        <fullName evidence="2">Uncharacterized protein</fullName>
    </submittedName>
</protein>
<keyword evidence="1" id="KW-0812">Transmembrane</keyword>
<evidence type="ECO:0000313" key="2">
    <source>
        <dbReference type="EMBL" id="AJI20084.1"/>
    </source>
</evidence>
<dbReference type="EMBL" id="CP009918">
    <property type="protein sequence ID" value="AJI20084.1"/>
    <property type="molecule type" value="Genomic_DNA"/>
</dbReference>
<name>A0A0B6AJV2_PRIM2</name>
<dbReference type="GeneID" id="93646260"/>
<gene>
    <name evidence="2" type="ORF">BG04_6021</name>
</gene>
<geneLocation type="plasmid" evidence="2 3">
    <name>pBMV_4</name>
</geneLocation>
<dbReference type="HOGENOM" id="CLU_2987064_0_0_9"/>
<dbReference type="KEGG" id="bmeg:BG04_6021"/>
<evidence type="ECO:0000313" key="3">
    <source>
        <dbReference type="Proteomes" id="UP000031829"/>
    </source>
</evidence>
<accession>A0A0B6AJV2</accession>
<dbReference type="RefSeq" id="WP_153301204.1">
    <property type="nucleotide sequence ID" value="NZ_BCVB01000031.1"/>
</dbReference>
<dbReference type="Proteomes" id="UP000031829">
    <property type="component" value="Plasmid pBMV_4"/>
</dbReference>
<reference evidence="2 3" key="1">
    <citation type="journal article" date="2015" name="Genome Announc.">
        <title>Complete genome sequences for 35 biothreat assay-relevant bacillus species.</title>
        <authorList>
            <person name="Johnson S.L."/>
            <person name="Daligault H.E."/>
            <person name="Davenport K.W."/>
            <person name="Jaissle J."/>
            <person name="Frey K.G."/>
            <person name="Ladner J.T."/>
            <person name="Broomall S.M."/>
            <person name="Bishop-Lilly K.A."/>
            <person name="Bruce D.C."/>
            <person name="Gibbons H.S."/>
            <person name="Coyne S.R."/>
            <person name="Lo C.C."/>
            <person name="Meincke L."/>
            <person name="Munk A.C."/>
            <person name="Koroleva G.I."/>
            <person name="Rosenzweig C.N."/>
            <person name="Palacios G.F."/>
            <person name="Redden C.L."/>
            <person name="Minogue T.D."/>
            <person name="Chain P.S."/>
        </authorList>
    </citation>
    <scope>NUCLEOTIDE SEQUENCE [LARGE SCALE GENOMIC DNA]</scope>
    <source>
        <strain evidence="3">ATCC 14581 / DSM 32 / JCM 2506 / NBRC 15308 / NCIMB 9376 / NCTC 10342 / NRRL B-14308 / VKM B-512</strain>
        <plasmid evidence="2 3">pBMV_4</plasmid>
    </source>
</reference>
<feature type="transmembrane region" description="Helical" evidence="1">
    <location>
        <begin position="6"/>
        <end position="25"/>
    </location>
</feature>
<keyword evidence="1" id="KW-0472">Membrane</keyword>
<organism evidence="2 3">
    <name type="scientific">Priestia megaterium (strain ATCC 14581 / DSM 32 / CCUG 1817 / JCM 2506 / NBRC 15308 / NCIMB 9376 / NCTC 10342 / NRRL B-14308 / VKM B-512 / Ford 19)</name>
    <name type="common">Bacillus megaterium</name>
    <dbReference type="NCBI Taxonomy" id="1348623"/>
    <lineage>
        <taxon>Bacteria</taxon>
        <taxon>Bacillati</taxon>
        <taxon>Bacillota</taxon>
        <taxon>Bacilli</taxon>
        <taxon>Bacillales</taxon>
        <taxon>Bacillaceae</taxon>
        <taxon>Priestia</taxon>
    </lineage>
</organism>